<dbReference type="PANTHER" id="PTHR16320">
    <property type="entry name" value="SPHINGOMYELINASE FAMILY MEMBER"/>
    <property type="match status" value="1"/>
</dbReference>
<dbReference type="GO" id="GO:0004767">
    <property type="term" value="F:sphingomyelin phosphodiesterase activity"/>
    <property type="evidence" value="ECO:0007669"/>
    <property type="project" value="UniProtKB-EC"/>
</dbReference>
<dbReference type="Pfam" id="PF03372">
    <property type="entry name" value="Exo_endo_phos"/>
    <property type="match status" value="1"/>
</dbReference>
<dbReference type="AlphaFoldDB" id="A0A6N4QZR9"/>
<reference evidence="5 6" key="1">
    <citation type="journal article" date="2019" name="PLoS Negl. Trop. Dis.">
        <title>Revisiting the worldwide diversity of Leptospira species in the environment.</title>
        <authorList>
            <person name="Vincent A.T."/>
            <person name="Schiettekatte O."/>
            <person name="Bourhy P."/>
            <person name="Veyrier F.J."/>
            <person name="Picardeau M."/>
        </authorList>
    </citation>
    <scope>NUCLEOTIDE SEQUENCE [LARGE SCALE GENOMIC DNA]</scope>
    <source>
        <strain evidence="5 6">201702445</strain>
    </source>
</reference>
<dbReference type="CDD" id="cd09078">
    <property type="entry name" value="nSMase"/>
    <property type="match status" value="1"/>
</dbReference>
<feature type="compositionally biased region" description="Polar residues" evidence="3">
    <location>
        <begin position="16"/>
        <end position="26"/>
    </location>
</feature>
<evidence type="ECO:0000256" key="2">
    <source>
        <dbReference type="ARBA" id="ARBA00022801"/>
    </source>
</evidence>
<dbReference type="GO" id="GO:0005576">
    <property type="term" value="C:extracellular region"/>
    <property type="evidence" value="ECO:0007669"/>
    <property type="project" value="InterPro"/>
</dbReference>
<gene>
    <name evidence="5" type="primary">sph</name>
    <name evidence="5" type="ORF">EHQ83_12165</name>
</gene>
<dbReference type="InterPro" id="IPR005135">
    <property type="entry name" value="Endo/exonuclease/phosphatase"/>
</dbReference>
<accession>A0A6N4QZR9</accession>
<dbReference type="InterPro" id="IPR038772">
    <property type="entry name" value="Sph/SMPD2-like"/>
</dbReference>
<dbReference type="EMBL" id="RQGM01000044">
    <property type="protein sequence ID" value="TGL83825.1"/>
    <property type="molecule type" value="Genomic_DNA"/>
</dbReference>
<keyword evidence="1" id="KW-0732">Signal</keyword>
<evidence type="ECO:0000259" key="4">
    <source>
        <dbReference type="Pfam" id="PF03372"/>
    </source>
</evidence>
<comment type="caution">
    <text evidence="5">The sequence shown here is derived from an EMBL/GenBank/DDBJ whole genome shotgun (WGS) entry which is preliminary data.</text>
</comment>
<evidence type="ECO:0000313" key="6">
    <source>
        <dbReference type="Proteomes" id="UP000297613"/>
    </source>
</evidence>
<dbReference type="SUPFAM" id="SSF56219">
    <property type="entry name" value="DNase I-like"/>
    <property type="match status" value="1"/>
</dbReference>
<dbReference type="EC" id="3.1.4.12" evidence="5"/>
<dbReference type="Proteomes" id="UP000297613">
    <property type="component" value="Unassembled WGS sequence"/>
</dbReference>
<dbReference type="NCBIfam" id="TIGR03395">
    <property type="entry name" value="sphingomy"/>
    <property type="match status" value="1"/>
</dbReference>
<name>A0A6N4QZR9_9LEPT</name>
<proteinExistence type="predicted"/>
<protein>
    <submittedName>
        <fullName evidence="5">Sphingomyelin phosphodiesterase</fullName>
        <ecNumber evidence="5">3.1.4.12</ecNumber>
    </submittedName>
</protein>
<dbReference type="PANTHER" id="PTHR16320:SF23">
    <property type="entry name" value="SPHINGOMYELINASE C 1"/>
    <property type="match status" value="1"/>
</dbReference>
<dbReference type="InterPro" id="IPR036691">
    <property type="entry name" value="Endo/exonu/phosph_ase_sf"/>
</dbReference>
<feature type="domain" description="Endonuclease/exonuclease/phosphatase" evidence="4">
    <location>
        <begin position="110"/>
        <end position="381"/>
    </location>
</feature>
<organism evidence="5 6">
    <name type="scientific">Leptospira yasudae</name>
    <dbReference type="NCBI Taxonomy" id="2202201"/>
    <lineage>
        <taxon>Bacteria</taxon>
        <taxon>Pseudomonadati</taxon>
        <taxon>Spirochaetota</taxon>
        <taxon>Spirochaetia</taxon>
        <taxon>Leptospirales</taxon>
        <taxon>Leptospiraceae</taxon>
        <taxon>Leptospira</taxon>
    </lineage>
</organism>
<evidence type="ECO:0000313" key="5">
    <source>
        <dbReference type="EMBL" id="TGL83825.1"/>
    </source>
</evidence>
<evidence type="ECO:0000256" key="3">
    <source>
        <dbReference type="SAM" id="MobiDB-lite"/>
    </source>
</evidence>
<dbReference type="Gene3D" id="3.60.10.10">
    <property type="entry name" value="Endonuclease/exonuclease/phosphatase"/>
    <property type="match status" value="1"/>
</dbReference>
<dbReference type="InterPro" id="IPR017766">
    <property type="entry name" value="Sphingomyelinase/PLipase_C"/>
</dbReference>
<keyword evidence="2 5" id="KW-0378">Hydrolase</keyword>
<sequence length="573" mass="65022">MRKKKSSPSVHSKSKGTNTQKQTIRPAQSRKLKPDHPLKHRDKLAKFSRLLVSFIFSLFLSCENGGKNSDTALFTALLDGAENTFKNLNSFSSQPNGFLQMSETNGIKILSHNVYMLPNIISNWGQAQRAERIATSDYIKNQDLIVFEEAFDTNARKILLDGVRSQYPFQTDVIGKTQDGWDATLGNYRAASITNGGVVVVSKWPIEEKIQFIYEPGCGADWFSNKGFAYIRINKNGTRIHLIGTHVQAADSACSDAGRSVRANQFDSIRNFIAEKQIPNDELVVLAGDLNVIKGTTEYYDMLSRLNTNEPKYSGVPYTWDTQTNETTAYSNENASPEYLDYVLVFKMHLQPPAWQNLAYDPLSSKTWNVSGYTSDEYSDHYPVYGFVYADANTPVRSGHKRIYDRVSFVSAATGKRIQADAAEADGWLKADSVSETNFTKFNLVRENVSDSNPSCLQNGVIRIEPSNRLNYFWNWWLGGGGGNYAYYPKFNDGSNRLEILNLDGGCLRDGSRIAFKDYDTFWRKYYYLTVWNGGSWNEHVYLWTNSIGSRETFYLRLDQSPVRDWSQDLIYP</sequence>
<evidence type="ECO:0000256" key="1">
    <source>
        <dbReference type="ARBA" id="ARBA00022729"/>
    </source>
</evidence>
<feature type="region of interest" description="Disordered" evidence="3">
    <location>
        <begin position="1"/>
        <end position="39"/>
    </location>
</feature>